<evidence type="ECO:0000313" key="2">
    <source>
        <dbReference type="EMBL" id="CAG9764481.1"/>
    </source>
</evidence>
<dbReference type="OrthoDB" id="6783097at2759"/>
<dbReference type="Proteomes" id="UP001152799">
    <property type="component" value="Chromosome 2"/>
</dbReference>
<evidence type="ECO:0000256" key="1">
    <source>
        <dbReference type="SAM" id="MobiDB-lite"/>
    </source>
</evidence>
<evidence type="ECO:0000313" key="3">
    <source>
        <dbReference type="Proteomes" id="UP001152799"/>
    </source>
</evidence>
<sequence>MEDTFDDQTKEKKHNAANSSGNNDNKPRIRPKCQFCQSFGHTQEVCRKFAASQSSSQQNNLPRGNVSQNATSATGISCYCCGAPRYIRSQCPTCKHKPPASNSNTTHTSSFDILHTDICTVSVMSRPLLEVSVAGKHSLVYVDSGAKNKIAGHFLFKHLCELNLHYLET</sequence>
<keyword evidence="3" id="KW-1185">Reference proteome</keyword>
<reference evidence="2" key="1">
    <citation type="submission" date="2022-01" db="EMBL/GenBank/DDBJ databases">
        <authorList>
            <person name="King R."/>
        </authorList>
    </citation>
    <scope>NUCLEOTIDE SEQUENCE</scope>
</reference>
<protein>
    <submittedName>
        <fullName evidence="2">Uncharacterized protein</fullName>
    </submittedName>
</protein>
<dbReference type="Gene3D" id="4.10.60.10">
    <property type="entry name" value="Zinc finger, CCHC-type"/>
    <property type="match status" value="1"/>
</dbReference>
<gene>
    <name evidence="2" type="ORF">CEUTPL_LOCUS5121</name>
</gene>
<organism evidence="2 3">
    <name type="scientific">Ceutorhynchus assimilis</name>
    <name type="common">cabbage seed weevil</name>
    <dbReference type="NCBI Taxonomy" id="467358"/>
    <lineage>
        <taxon>Eukaryota</taxon>
        <taxon>Metazoa</taxon>
        <taxon>Ecdysozoa</taxon>
        <taxon>Arthropoda</taxon>
        <taxon>Hexapoda</taxon>
        <taxon>Insecta</taxon>
        <taxon>Pterygota</taxon>
        <taxon>Neoptera</taxon>
        <taxon>Endopterygota</taxon>
        <taxon>Coleoptera</taxon>
        <taxon>Polyphaga</taxon>
        <taxon>Cucujiformia</taxon>
        <taxon>Curculionidae</taxon>
        <taxon>Ceutorhynchinae</taxon>
        <taxon>Ceutorhynchus</taxon>
    </lineage>
</organism>
<name>A0A9N9MGR8_9CUCU</name>
<accession>A0A9N9MGR8</accession>
<dbReference type="EMBL" id="OU892278">
    <property type="protein sequence ID" value="CAG9764481.1"/>
    <property type="molecule type" value="Genomic_DNA"/>
</dbReference>
<feature type="region of interest" description="Disordered" evidence="1">
    <location>
        <begin position="1"/>
        <end position="29"/>
    </location>
</feature>
<dbReference type="AlphaFoldDB" id="A0A9N9MGR8"/>
<proteinExistence type="predicted"/>